<dbReference type="InterPro" id="IPR011711">
    <property type="entry name" value="GntR_C"/>
</dbReference>
<name>A0ABT3C739_9MYCO</name>
<evidence type="ECO:0000313" key="5">
    <source>
        <dbReference type="EMBL" id="MCV7225299.1"/>
    </source>
</evidence>
<dbReference type="PANTHER" id="PTHR43537">
    <property type="entry name" value="TRANSCRIPTIONAL REGULATOR, GNTR FAMILY"/>
    <property type="match status" value="1"/>
</dbReference>
<dbReference type="Pfam" id="PF07729">
    <property type="entry name" value="FCD"/>
    <property type="match status" value="1"/>
</dbReference>
<dbReference type="InterPro" id="IPR036388">
    <property type="entry name" value="WH-like_DNA-bd_sf"/>
</dbReference>
<proteinExistence type="predicted"/>
<evidence type="ECO:0000259" key="4">
    <source>
        <dbReference type="PROSITE" id="PS50949"/>
    </source>
</evidence>
<dbReference type="Gene3D" id="1.20.120.530">
    <property type="entry name" value="GntR ligand-binding domain-like"/>
    <property type="match status" value="1"/>
</dbReference>
<organism evidence="5 6">
    <name type="scientific">Mycolicibacterium komossense</name>
    <dbReference type="NCBI Taxonomy" id="1779"/>
    <lineage>
        <taxon>Bacteria</taxon>
        <taxon>Bacillati</taxon>
        <taxon>Actinomycetota</taxon>
        <taxon>Actinomycetes</taxon>
        <taxon>Mycobacteriales</taxon>
        <taxon>Mycobacteriaceae</taxon>
        <taxon>Mycolicibacterium</taxon>
    </lineage>
</organism>
<dbReference type="Proteomes" id="UP001526201">
    <property type="component" value="Unassembled WGS sequence"/>
</dbReference>
<evidence type="ECO:0000313" key="6">
    <source>
        <dbReference type="Proteomes" id="UP001526201"/>
    </source>
</evidence>
<keyword evidence="3" id="KW-0804">Transcription</keyword>
<dbReference type="RefSeq" id="WP_264066066.1">
    <property type="nucleotide sequence ID" value="NZ_JACKTY010000014.1"/>
</dbReference>
<dbReference type="SMART" id="SM00345">
    <property type="entry name" value="HTH_GNTR"/>
    <property type="match status" value="1"/>
</dbReference>
<dbReference type="PROSITE" id="PS50949">
    <property type="entry name" value="HTH_GNTR"/>
    <property type="match status" value="1"/>
</dbReference>
<reference evidence="5 6" key="1">
    <citation type="journal article" date="2022" name="BMC Genomics">
        <title>Comparative genome analysis of mycobacteria focusing on tRNA and non-coding RNA.</title>
        <authorList>
            <person name="Behra P.R.K."/>
            <person name="Pettersson B.M.F."/>
            <person name="Ramesh M."/>
            <person name="Das S."/>
            <person name="Dasgupta S."/>
            <person name="Kirsebom L.A."/>
        </authorList>
    </citation>
    <scope>NUCLEOTIDE SEQUENCE [LARGE SCALE GENOMIC DNA]</scope>
    <source>
        <strain evidence="5 6">DSM 44078</strain>
    </source>
</reference>
<dbReference type="Gene3D" id="1.10.10.10">
    <property type="entry name" value="Winged helix-like DNA-binding domain superfamily/Winged helix DNA-binding domain"/>
    <property type="match status" value="1"/>
</dbReference>
<sequence>MPKIYGVMEKDLVVMHILGDVFSGKLRAGDRIDRNELAKNMGLSRVPIQEAMVQLEHDGVIVTRYHRGAFVERFDEATIREHHEIYGQLNGLAAARAAADLNSSIVERLDEVVEMMRSATDAGSFQEAVGEYRRVICDAYAGPRLSALIRTTRSFIPPDFWRAYLAVHAEFVASYETETDAIRRHDVDGARVANMDRSTLLATIMLAELSQRGVIKVNVSLESGRPLVAH</sequence>
<accession>A0ABT3C739</accession>
<dbReference type="InterPro" id="IPR000524">
    <property type="entry name" value="Tscrpt_reg_HTH_GntR"/>
</dbReference>
<dbReference type="InterPro" id="IPR008920">
    <property type="entry name" value="TF_FadR/GntR_C"/>
</dbReference>
<dbReference type="PANTHER" id="PTHR43537:SF45">
    <property type="entry name" value="GNTR FAMILY REGULATORY PROTEIN"/>
    <property type="match status" value="1"/>
</dbReference>
<evidence type="ECO:0000256" key="1">
    <source>
        <dbReference type="ARBA" id="ARBA00023015"/>
    </source>
</evidence>
<dbReference type="InterPro" id="IPR036390">
    <property type="entry name" value="WH_DNA-bd_sf"/>
</dbReference>
<evidence type="ECO:0000256" key="2">
    <source>
        <dbReference type="ARBA" id="ARBA00023125"/>
    </source>
</evidence>
<protein>
    <submittedName>
        <fullName evidence="5">GntR family transcriptional regulator</fullName>
    </submittedName>
</protein>
<feature type="domain" description="HTH gntR-type" evidence="4">
    <location>
        <begin position="7"/>
        <end position="74"/>
    </location>
</feature>
<gene>
    <name evidence="5" type="ORF">H7J73_04525</name>
</gene>
<evidence type="ECO:0000256" key="3">
    <source>
        <dbReference type="ARBA" id="ARBA00023163"/>
    </source>
</evidence>
<comment type="caution">
    <text evidence="5">The sequence shown here is derived from an EMBL/GenBank/DDBJ whole genome shotgun (WGS) entry which is preliminary data.</text>
</comment>
<keyword evidence="2" id="KW-0238">DNA-binding</keyword>
<dbReference type="SUPFAM" id="SSF46785">
    <property type="entry name" value="Winged helix' DNA-binding domain"/>
    <property type="match status" value="1"/>
</dbReference>
<keyword evidence="6" id="KW-1185">Reference proteome</keyword>
<dbReference type="Pfam" id="PF00392">
    <property type="entry name" value="GntR"/>
    <property type="match status" value="1"/>
</dbReference>
<keyword evidence="1" id="KW-0805">Transcription regulation</keyword>
<dbReference type="SUPFAM" id="SSF48008">
    <property type="entry name" value="GntR ligand-binding domain-like"/>
    <property type="match status" value="1"/>
</dbReference>
<dbReference type="EMBL" id="JACKTY010000014">
    <property type="protein sequence ID" value="MCV7225299.1"/>
    <property type="molecule type" value="Genomic_DNA"/>
</dbReference>